<dbReference type="Proteomes" id="UP000014500">
    <property type="component" value="Unassembled WGS sequence"/>
</dbReference>
<reference evidence="1" key="2">
    <citation type="submission" date="2015-02" db="UniProtKB">
        <authorList>
            <consortium name="EnsemblMetazoa"/>
        </authorList>
    </citation>
    <scope>IDENTIFICATION</scope>
</reference>
<dbReference type="EMBL" id="JH432069">
    <property type="status" value="NOT_ANNOTATED_CDS"/>
    <property type="molecule type" value="Genomic_DNA"/>
</dbReference>
<dbReference type="AlphaFoldDB" id="T1JCM8"/>
<sequence>MAGIANFFFFSTFQISSIKSLKTKEKKKERNMTANSNENESCWFRGWKWYRATDETCKKSSNPLVDSLLGENLQPKPLSASEQLKTTVLPVIHVSWNPRTWDIKFSIKRERF</sequence>
<dbReference type="EnsemblMetazoa" id="SMAR011546-RA">
    <property type="protein sequence ID" value="SMAR011546-PA"/>
    <property type="gene ID" value="SMAR011546"/>
</dbReference>
<proteinExistence type="predicted"/>
<protein>
    <submittedName>
        <fullName evidence="1">Uncharacterized protein</fullName>
    </submittedName>
</protein>
<dbReference type="HOGENOM" id="CLU_2149009_0_0_1"/>
<reference evidence="2" key="1">
    <citation type="submission" date="2011-05" db="EMBL/GenBank/DDBJ databases">
        <authorList>
            <person name="Richards S.R."/>
            <person name="Qu J."/>
            <person name="Jiang H."/>
            <person name="Jhangiani S.N."/>
            <person name="Agravi P."/>
            <person name="Goodspeed R."/>
            <person name="Gross S."/>
            <person name="Mandapat C."/>
            <person name="Jackson L."/>
            <person name="Mathew T."/>
            <person name="Pu L."/>
            <person name="Thornton R."/>
            <person name="Saada N."/>
            <person name="Wilczek-Boney K.B."/>
            <person name="Lee S."/>
            <person name="Kovar C."/>
            <person name="Wu Y."/>
            <person name="Scherer S.E."/>
            <person name="Worley K.C."/>
            <person name="Muzny D.M."/>
            <person name="Gibbs R."/>
        </authorList>
    </citation>
    <scope>NUCLEOTIDE SEQUENCE</scope>
    <source>
        <strain evidence="2">Brora</strain>
    </source>
</reference>
<evidence type="ECO:0000313" key="1">
    <source>
        <dbReference type="EnsemblMetazoa" id="SMAR011546-PA"/>
    </source>
</evidence>
<accession>T1JCM8</accession>
<evidence type="ECO:0000313" key="2">
    <source>
        <dbReference type="Proteomes" id="UP000014500"/>
    </source>
</evidence>
<name>T1JCM8_STRMM</name>
<keyword evidence="2" id="KW-1185">Reference proteome</keyword>
<organism evidence="1 2">
    <name type="scientific">Strigamia maritima</name>
    <name type="common">European centipede</name>
    <name type="synonym">Geophilus maritimus</name>
    <dbReference type="NCBI Taxonomy" id="126957"/>
    <lineage>
        <taxon>Eukaryota</taxon>
        <taxon>Metazoa</taxon>
        <taxon>Ecdysozoa</taxon>
        <taxon>Arthropoda</taxon>
        <taxon>Myriapoda</taxon>
        <taxon>Chilopoda</taxon>
        <taxon>Pleurostigmophora</taxon>
        <taxon>Geophilomorpha</taxon>
        <taxon>Linotaeniidae</taxon>
        <taxon>Strigamia</taxon>
    </lineage>
</organism>